<dbReference type="Proteomes" id="UP001341840">
    <property type="component" value="Unassembled WGS sequence"/>
</dbReference>
<dbReference type="EMBL" id="JASCZI010181388">
    <property type="protein sequence ID" value="MED6182865.1"/>
    <property type="molecule type" value="Genomic_DNA"/>
</dbReference>
<evidence type="ECO:0000256" key="1">
    <source>
        <dbReference type="SAM" id="MobiDB-lite"/>
    </source>
</evidence>
<comment type="caution">
    <text evidence="2">The sequence shown here is derived from an EMBL/GenBank/DDBJ whole genome shotgun (WGS) entry which is preliminary data.</text>
</comment>
<gene>
    <name evidence="2" type="ORF">PIB30_032788</name>
</gene>
<proteinExistence type="predicted"/>
<accession>A0ABU6WAA6</accession>
<evidence type="ECO:0000313" key="2">
    <source>
        <dbReference type="EMBL" id="MED6182865.1"/>
    </source>
</evidence>
<keyword evidence="3" id="KW-1185">Reference proteome</keyword>
<evidence type="ECO:0000313" key="3">
    <source>
        <dbReference type="Proteomes" id="UP001341840"/>
    </source>
</evidence>
<sequence length="60" mass="6867">MTSFEIERRLTRRRYWRRRHPHGDGNKAGASSKEDVDGVGAIMVKAQEQMAPLTWQALAV</sequence>
<name>A0ABU6WAA6_9FABA</name>
<reference evidence="2 3" key="1">
    <citation type="journal article" date="2023" name="Plants (Basel)">
        <title>Bridging the Gap: Combining Genomics and Transcriptomics Approaches to Understand Stylosanthes scabra, an Orphan Legume from the Brazilian Caatinga.</title>
        <authorList>
            <person name="Ferreira-Neto J.R.C."/>
            <person name="da Silva M.D."/>
            <person name="Binneck E."/>
            <person name="de Melo N.F."/>
            <person name="da Silva R.H."/>
            <person name="de Melo A.L.T.M."/>
            <person name="Pandolfi V."/>
            <person name="Bustamante F.O."/>
            <person name="Brasileiro-Vidal A.C."/>
            <person name="Benko-Iseppon A.M."/>
        </authorList>
    </citation>
    <scope>NUCLEOTIDE SEQUENCE [LARGE SCALE GENOMIC DNA]</scope>
    <source>
        <tissue evidence="2">Leaves</tissue>
    </source>
</reference>
<organism evidence="2 3">
    <name type="scientific">Stylosanthes scabra</name>
    <dbReference type="NCBI Taxonomy" id="79078"/>
    <lineage>
        <taxon>Eukaryota</taxon>
        <taxon>Viridiplantae</taxon>
        <taxon>Streptophyta</taxon>
        <taxon>Embryophyta</taxon>
        <taxon>Tracheophyta</taxon>
        <taxon>Spermatophyta</taxon>
        <taxon>Magnoliopsida</taxon>
        <taxon>eudicotyledons</taxon>
        <taxon>Gunneridae</taxon>
        <taxon>Pentapetalae</taxon>
        <taxon>rosids</taxon>
        <taxon>fabids</taxon>
        <taxon>Fabales</taxon>
        <taxon>Fabaceae</taxon>
        <taxon>Papilionoideae</taxon>
        <taxon>50 kb inversion clade</taxon>
        <taxon>dalbergioids sensu lato</taxon>
        <taxon>Dalbergieae</taxon>
        <taxon>Pterocarpus clade</taxon>
        <taxon>Stylosanthes</taxon>
    </lineage>
</organism>
<protein>
    <submittedName>
        <fullName evidence="2">Uncharacterized protein</fullName>
    </submittedName>
</protein>
<feature type="region of interest" description="Disordered" evidence="1">
    <location>
        <begin position="15"/>
        <end position="35"/>
    </location>
</feature>